<organism evidence="3">
    <name type="scientific">Brugia timori</name>
    <dbReference type="NCBI Taxonomy" id="42155"/>
    <lineage>
        <taxon>Eukaryota</taxon>
        <taxon>Metazoa</taxon>
        <taxon>Ecdysozoa</taxon>
        <taxon>Nematoda</taxon>
        <taxon>Chromadorea</taxon>
        <taxon>Rhabditida</taxon>
        <taxon>Spirurina</taxon>
        <taxon>Spiruromorpha</taxon>
        <taxon>Filarioidea</taxon>
        <taxon>Onchocercidae</taxon>
        <taxon>Brugia</taxon>
    </lineage>
</organism>
<sequence length="290" mass="33076">MEVDDEPTGAVSLPGAANHREKSVDVDIDANIFLVDETSSDDSDEIAVFDSRDLSLLSNERKMLCEERMCNLYKTFRYSGPEYKIRRTVYGFSTLDIDFFDHIQEKITLDFDEEKISKAITAFHNDKLGIKEGAAKMNISTFDFIVLLTDHIWKERDKTVEKYSISRVAGYIGVDRAQMLILGSLINSNVTLAPSEIAIKILSDPVEVIVMLTMLLAQMYGWPVAEDFSQNWKYIETSFVPSDEEAIQSMDDFVTVVREVLEDFKNACTSPPRSDKFYFSSYSFISYEPE</sequence>
<dbReference type="Proteomes" id="UP000280834">
    <property type="component" value="Unassembled WGS sequence"/>
</dbReference>
<evidence type="ECO:0000313" key="2">
    <source>
        <dbReference type="Proteomes" id="UP000280834"/>
    </source>
</evidence>
<evidence type="ECO:0000313" key="3">
    <source>
        <dbReference type="WBParaSite" id="BTMF_0001112801-mRNA-1"/>
    </source>
</evidence>
<dbReference type="AlphaFoldDB" id="A0A0R3QTS6"/>
<protein>
    <submittedName>
        <fullName evidence="3">Argonaute-binding protein 1</fullName>
    </submittedName>
</protein>
<dbReference type="EMBL" id="UZAG01016793">
    <property type="protein sequence ID" value="VDO30849.1"/>
    <property type="molecule type" value="Genomic_DNA"/>
</dbReference>
<dbReference type="STRING" id="42155.A0A0R3QTS6"/>
<evidence type="ECO:0000313" key="1">
    <source>
        <dbReference type="EMBL" id="VDO30849.1"/>
    </source>
</evidence>
<reference evidence="3" key="1">
    <citation type="submission" date="2017-02" db="UniProtKB">
        <authorList>
            <consortium name="WormBaseParasite"/>
        </authorList>
    </citation>
    <scope>IDENTIFICATION</scope>
</reference>
<name>A0A0R3QTS6_9BILA</name>
<dbReference type="WBParaSite" id="BTMF_0001112801-mRNA-1">
    <property type="protein sequence ID" value="BTMF_0001112801-mRNA-1"/>
    <property type="gene ID" value="BTMF_0001112801"/>
</dbReference>
<reference evidence="1 2" key="2">
    <citation type="submission" date="2018-11" db="EMBL/GenBank/DDBJ databases">
        <authorList>
            <consortium name="Pathogen Informatics"/>
        </authorList>
    </citation>
    <scope>NUCLEOTIDE SEQUENCE [LARGE SCALE GENOMIC DNA]</scope>
</reference>
<keyword evidence="2" id="KW-1185">Reference proteome</keyword>
<accession>A0A0R3QTS6</accession>
<proteinExistence type="predicted"/>
<gene>
    <name evidence="1" type="ORF">BTMF_LOCUS9162</name>
</gene>